<keyword evidence="2" id="KW-1185">Reference proteome</keyword>
<accession>A0ABR1CCJ8</accession>
<protein>
    <submittedName>
        <fullName evidence="1">Uncharacterized protein</fullName>
    </submittedName>
</protein>
<evidence type="ECO:0000313" key="1">
    <source>
        <dbReference type="EMBL" id="KAK6736204.1"/>
    </source>
</evidence>
<name>A0ABR1CCJ8_NECAM</name>
<comment type="caution">
    <text evidence="1">The sequence shown here is derived from an EMBL/GenBank/DDBJ whole genome shotgun (WGS) entry which is preliminary data.</text>
</comment>
<dbReference type="Proteomes" id="UP001303046">
    <property type="component" value="Unassembled WGS sequence"/>
</dbReference>
<sequence>MLVFTARPTLKYELEFVNYLKELFDGIVSLLTKESEEVIADDARSCEETENGVDICLEPTSKSEAVSC</sequence>
<proteinExistence type="predicted"/>
<evidence type="ECO:0000313" key="2">
    <source>
        <dbReference type="Proteomes" id="UP001303046"/>
    </source>
</evidence>
<reference evidence="1 2" key="1">
    <citation type="submission" date="2023-08" db="EMBL/GenBank/DDBJ databases">
        <title>A Necator americanus chromosomal reference genome.</title>
        <authorList>
            <person name="Ilik V."/>
            <person name="Petrzelkova K.J."/>
            <person name="Pardy F."/>
            <person name="Fuh T."/>
            <person name="Niatou-Singa F.S."/>
            <person name="Gouil Q."/>
            <person name="Baker L."/>
            <person name="Ritchie M.E."/>
            <person name="Jex A.R."/>
            <person name="Gazzola D."/>
            <person name="Li H."/>
            <person name="Toshio Fujiwara R."/>
            <person name="Zhan B."/>
            <person name="Aroian R.V."/>
            <person name="Pafco B."/>
            <person name="Schwarz E.M."/>
        </authorList>
    </citation>
    <scope>NUCLEOTIDE SEQUENCE [LARGE SCALE GENOMIC DNA]</scope>
    <source>
        <strain evidence="1 2">Aroian</strain>
        <tissue evidence="1">Whole animal</tissue>
    </source>
</reference>
<organism evidence="1 2">
    <name type="scientific">Necator americanus</name>
    <name type="common">Human hookworm</name>
    <dbReference type="NCBI Taxonomy" id="51031"/>
    <lineage>
        <taxon>Eukaryota</taxon>
        <taxon>Metazoa</taxon>
        <taxon>Ecdysozoa</taxon>
        <taxon>Nematoda</taxon>
        <taxon>Chromadorea</taxon>
        <taxon>Rhabditida</taxon>
        <taxon>Rhabditina</taxon>
        <taxon>Rhabditomorpha</taxon>
        <taxon>Strongyloidea</taxon>
        <taxon>Ancylostomatidae</taxon>
        <taxon>Bunostominae</taxon>
        <taxon>Necator</taxon>
    </lineage>
</organism>
<gene>
    <name evidence="1" type="primary">Necator_chrII.g6883</name>
    <name evidence="1" type="ORF">RB195_019090</name>
</gene>
<dbReference type="EMBL" id="JAVFWL010000002">
    <property type="protein sequence ID" value="KAK6736204.1"/>
    <property type="molecule type" value="Genomic_DNA"/>
</dbReference>